<feature type="domain" description="AMP-dependent synthetase/ligase" evidence="3">
    <location>
        <begin position="21"/>
        <end position="408"/>
    </location>
</feature>
<dbReference type="Proteomes" id="UP001428341">
    <property type="component" value="Unassembled WGS sequence"/>
</dbReference>
<organism evidence="5 6">
    <name type="scientific">Citrus x changshan-huyou</name>
    <dbReference type="NCBI Taxonomy" id="2935761"/>
    <lineage>
        <taxon>Eukaryota</taxon>
        <taxon>Viridiplantae</taxon>
        <taxon>Streptophyta</taxon>
        <taxon>Embryophyta</taxon>
        <taxon>Tracheophyta</taxon>
        <taxon>Spermatophyta</taxon>
        <taxon>Magnoliopsida</taxon>
        <taxon>eudicotyledons</taxon>
        <taxon>Gunneridae</taxon>
        <taxon>Pentapetalae</taxon>
        <taxon>rosids</taxon>
        <taxon>malvids</taxon>
        <taxon>Sapindales</taxon>
        <taxon>Rutaceae</taxon>
        <taxon>Aurantioideae</taxon>
        <taxon>Citrus</taxon>
    </lineage>
</organism>
<dbReference type="Pfam" id="PF00501">
    <property type="entry name" value="AMP-binding"/>
    <property type="match status" value="1"/>
</dbReference>
<dbReference type="Pfam" id="PF13193">
    <property type="entry name" value="AMP-binding_C"/>
    <property type="match status" value="1"/>
</dbReference>
<feature type="domain" description="AMP-binding enzyme C-terminal" evidence="4">
    <location>
        <begin position="458"/>
        <end position="538"/>
    </location>
</feature>
<evidence type="ECO:0000259" key="4">
    <source>
        <dbReference type="Pfam" id="PF13193"/>
    </source>
</evidence>
<dbReference type="FunFam" id="3.30.300.30:FF:000008">
    <property type="entry name" value="2,3-dihydroxybenzoate-AMP ligase"/>
    <property type="match status" value="1"/>
</dbReference>
<protein>
    <submittedName>
        <fullName evidence="5">Uncharacterized protein</fullName>
    </submittedName>
</protein>
<dbReference type="AlphaFoldDB" id="A0AAP0MSN3"/>
<dbReference type="SUPFAM" id="SSF56801">
    <property type="entry name" value="Acetyl-CoA synthetase-like"/>
    <property type="match status" value="1"/>
</dbReference>
<evidence type="ECO:0000256" key="2">
    <source>
        <dbReference type="ARBA" id="ARBA00022598"/>
    </source>
</evidence>
<dbReference type="InterPro" id="IPR000873">
    <property type="entry name" value="AMP-dep_synth/lig_dom"/>
</dbReference>
<keyword evidence="6" id="KW-1185">Reference proteome</keyword>
<keyword evidence="2" id="KW-0436">Ligase</keyword>
<gene>
    <name evidence="5" type="ORF">WN944_008267</name>
</gene>
<proteinExistence type="inferred from homology"/>
<dbReference type="PANTHER" id="PTHR43859">
    <property type="entry name" value="ACYL-ACTIVATING ENZYME"/>
    <property type="match status" value="1"/>
</dbReference>
<reference evidence="5 6" key="1">
    <citation type="submission" date="2024-05" db="EMBL/GenBank/DDBJ databases">
        <title>Haplotype-resolved chromosome-level genome assembly of Huyou (Citrus changshanensis).</title>
        <authorList>
            <person name="Miao C."/>
            <person name="Chen W."/>
            <person name="Wu Y."/>
            <person name="Wang L."/>
            <person name="Zhao S."/>
            <person name="Grierson D."/>
            <person name="Xu C."/>
            <person name="Chen K."/>
        </authorList>
    </citation>
    <scope>NUCLEOTIDE SEQUENCE [LARGE SCALE GENOMIC DNA]</scope>
    <source>
        <strain evidence="5">01-14</strain>
        <tissue evidence="5">Leaf</tissue>
    </source>
</reference>
<dbReference type="InterPro" id="IPR045851">
    <property type="entry name" value="AMP-bd_C_sf"/>
</dbReference>
<name>A0AAP0MSN3_9ROSI</name>
<dbReference type="PANTHER" id="PTHR43859:SF66">
    <property type="entry name" value="ACYL-ACTIVATING ENZYME 5, PEROXISOMAL-RELATED"/>
    <property type="match status" value="1"/>
</dbReference>
<dbReference type="InterPro" id="IPR042099">
    <property type="entry name" value="ANL_N_sf"/>
</dbReference>
<dbReference type="CDD" id="cd12118">
    <property type="entry name" value="ttLC_FACS_AEE21_like"/>
    <property type="match status" value="1"/>
</dbReference>
<evidence type="ECO:0000313" key="6">
    <source>
        <dbReference type="Proteomes" id="UP001428341"/>
    </source>
</evidence>
<evidence type="ECO:0000256" key="1">
    <source>
        <dbReference type="ARBA" id="ARBA00006432"/>
    </source>
</evidence>
<sequence length="558" mass="61151">MDQLKPNSANSCPLTPLGFIERAATACDDCPSIIYNDTTYTWSQTYRRCLQLASSLSSFGINPGHVVSVIAPNIPAMYELHFAVPMSGAIFNTINTSLDTRTISIILKHSESKLVFVDHLSSSLLLEVVSLFPPHSKTPKLVLVTDDKEIPSSSSPPPRIPPVDFVDTYENMLAKGDPQFSWVRPKSDLDPMVLNYTWGTTPAPKGVVQCYKAFFIIAVDSLIDWVVPKQSVLLWTLPMFHNNGWSFTWGAAVVGATNVCLRKFDAPTVFALIRKHGVTHMCGAPIVLNLLSSSPEAKPLDRPVRILTAGSPPPAPVLLRTESLGFIVSDGYGKTEIAGVNVSCAWKPKWNKLPARERASLKARQGVRTIGLTEVDIVDPETGLSVKRDGLTRGEIVMRGGSLMLGYLKDPEATSKCMKDGRYYTGDVGVMHPDGYLEIKDRSKDVIISGGENISSTEIESVLYSHPMVNEAAVVGRPDPFWQEIPCAFVSLKTGTDSGGMMTTEKDIIQYCRARIPRYMVPKTVVFIDELPKTATGKVQKDVLGDIANSMSMSHSRM</sequence>
<dbReference type="GO" id="GO:0016874">
    <property type="term" value="F:ligase activity"/>
    <property type="evidence" value="ECO:0007669"/>
    <property type="project" value="UniProtKB-KW"/>
</dbReference>
<dbReference type="Gene3D" id="3.40.50.12780">
    <property type="entry name" value="N-terminal domain of ligase-like"/>
    <property type="match status" value="1"/>
</dbReference>
<dbReference type="Gene3D" id="3.30.300.30">
    <property type="match status" value="1"/>
</dbReference>
<evidence type="ECO:0000259" key="3">
    <source>
        <dbReference type="Pfam" id="PF00501"/>
    </source>
</evidence>
<dbReference type="EMBL" id="JBCGBO010000003">
    <property type="protein sequence ID" value="KAK9216260.1"/>
    <property type="molecule type" value="Genomic_DNA"/>
</dbReference>
<dbReference type="InterPro" id="IPR025110">
    <property type="entry name" value="AMP-bd_C"/>
</dbReference>
<evidence type="ECO:0000313" key="5">
    <source>
        <dbReference type="EMBL" id="KAK9216260.1"/>
    </source>
</evidence>
<comment type="caution">
    <text evidence="5">The sequence shown here is derived from an EMBL/GenBank/DDBJ whole genome shotgun (WGS) entry which is preliminary data.</text>
</comment>
<comment type="similarity">
    <text evidence="1">Belongs to the ATP-dependent AMP-binding enzyme family.</text>
</comment>
<accession>A0AAP0MSN3</accession>